<dbReference type="GO" id="GO:0005764">
    <property type="term" value="C:lysosome"/>
    <property type="evidence" value="ECO:0000318"/>
    <property type="project" value="GO_Central"/>
</dbReference>
<evidence type="ECO:0000313" key="3">
    <source>
        <dbReference type="EMBL" id="EFJ27278.1"/>
    </source>
</evidence>
<dbReference type="MEROPS" id="C01.154"/>
<dbReference type="OrthoDB" id="10253408at2759"/>
<dbReference type="InterPro" id="IPR039417">
    <property type="entry name" value="Peptidase_C1A_papain-like"/>
</dbReference>
<reference evidence="3 4" key="1">
    <citation type="journal article" date="2011" name="Science">
        <title>The Selaginella genome identifies genetic changes associated with the evolution of vascular plants.</title>
        <authorList>
            <person name="Banks J.A."/>
            <person name="Nishiyama T."/>
            <person name="Hasebe M."/>
            <person name="Bowman J.L."/>
            <person name="Gribskov M."/>
            <person name="dePamphilis C."/>
            <person name="Albert V.A."/>
            <person name="Aono N."/>
            <person name="Aoyama T."/>
            <person name="Ambrose B.A."/>
            <person name="Ashton N.W."/>
            <person name="Axtell M.J."/>
            <person name="Barker E."/>
            <person name="Barker M.S."/>
            <person name="Bennetzen J.L."/>
            <person name="Bonawitz N.D."/>
            <person name="Chapple C."/>
            <person name="Cheng C."/>
            <person name="Correa L.G."/>
            <person name="Dacre M."/>
            <person name="DeBarry J."/>
            <person name="Dreyer I."/>
            <person name="Elias M."/>
            <person name="Engstrom E.M."/>
            <person name="Estelle M."/>
            <person name="Feng L."/>
            <person name="Finet C."/>
            <person name="Floyd S.K."/>
            <person name="Frommer W.B."/>
            <person name="Fujita T."/>
            <person name="Gramzow L."/>
            <person name="Gutensohn M."/>
            <person name="Harholt J."/>
            <person name="Hattori M."/>
            <person name="Heyl A."/>
            <person name="Hirai T."/>
            <person name="Hiwatashi Y."/>
            <person name="Ishikawa M."/>
            <person name="Iwata M."/>
            <person name="Karol K.G."/>
            <person name="Koehler B."/>
            <person name="Kolukisaoglu U."/>
            <person name="Kubo M."/>
            <person name="Kurata T."/>
            <person name="Lalonde S."/>
            <person name="Li K."/>
            <person name="Li Y."/>
            <person name="Litt A."/>
            <person name="Lyons E."/>
            <person name="Manning G."/>
            <person name="Maruyama T."/>
            <person name="Michael T.P."/>
            <person name="Mikami K."/>
            <person name="Miyazaki S."/>
            <person name="Morinaga S."/>
            <person name="Murata T."/>
            <person name="Mueller-Roeber B."/>
            <person name="Nelson D.R."/>
            <person name="Obara M."/>
            <person name="Oguri Y."/>
            <person name="Olmstead R.G."/>
            <person name="Onodera N."/>
            <person name="Petersen B.L."/>
            <person name="Pils B."/>
            <person name="Prigge M."/>
            <person name="Rensing S.A."/>
            <person name="Riano-Pachon D.M."/>
            <person name="Roberts A.W."/>
            <person name="Sato Y."/>
            <person name="Scheller H.V."/>
            <person name="Schulz B."/>
            <person name="Schulz C."/>
            <person name="Shakirov E.V."/>
            <person name="Shibagaki N."/>
            <person name="Shinohara N."/>
            <person name="Shippen D.E."/>
            <person name="Soerensen I."/>
            <person name="Sotooka R."/>
            <person name="Sugimoto N."/>
            <person name="Sugita M."/>
            <person name="Sumikawa N."/>
            <person name="Tanurdzic M."/>
            <person name="Theissen G."/>
            <person name="Ulvskov P."/>
            <person name="Wakazuki S."/>
            <person name="Weng J.K."/>
            <person name="Willats W.W."/>
            <person name="Wipf D."/>
            <person name="Wolf P.G."/>
            <person name="Yang L."/>
            <person name="Zimmer A.D."/>
            <person name="Zhu Q."/>
            <person name="Mitros T."/>
            <person name="Hellsten U."/>
            <person name="Loque D."/>
            <person name="Otillar R."/>
            <person name="Salamov A."/>
            <person name="Schmutz J."/>
            <person name="Shapiro H."/>
            <person name="Lindquist E."/>
            <person name="Lucas S."/>
            <person name="Rokhsar D."/>
            <person name="Grigoriev I.V."/>
        </authorList>
    </citation>
    <scope>NUCLEOTIDE SEQUENCE [LARGE SCALE GENOMIC DNA]</scope>
</reference>
<sequence length="220" mass="23691">PASIDWRARGAVTPVKSLGNNCSDGSWAFATAAAVEGVHYIATGQLVDLSAQQLLDCDTAYGNSGCSKGFPQNSFPYLEEGAGLHKEADYPFTGSSGSCKKKDGLVVTIDGFDNLWGSSSDAEMVERVAKQPVTALVDGDADAFKKYKSGIFKGPCSEDKPRLAVLIVGYGSEKGEDYWIIKNSWGTSWGENGYMRIQRGNHGLPYGRCAINSFVYYPTK</sequence>
<comment type="similarity">
    <text evidence="1">Belongs to the peptidase C1 family.</text>
</comment>
<accession>D8RKQ1</accession>
<dbReference type="AlphaFoldDB" id="D8RKQ1"/>
<dbReference type="InterPro" id="IPR025661">
    <property type="entry name" value="Pept_asp_AS"/>
</dbReference>
<dbReference type="STRING" id="88036.D8RKQ1"/>
<dbReference type="Gene3D" id="3.90.70.10">
    <property type="entry name" value="Cysteine proteinases"/>
    <property type="match status" value="1"/>
</dbReference>
<feature type="domain" description="Peptidase C1A papain C-terminal" evidence="2">
    <location>
        <begin position="1"/>
        <end position="219"/>
    </location>
</feature>
<dbReference type="InterPro" id="IPR013128">
    <property type="entry name" value="Peptidase_C1A"/>
</dbReference>
<dbReference type="HOGENOM" id="CLU_012184_8_1_1"/>
<gene>
    <name evidence="3" type="ORF">SELMODRAFT_71198</name>
</gene>
<proteinExistence type="inferred from homology"/>
<dbReference type="SUPFAM" id="SSF54001">
    <property type="entry name" value="Cysteine proteinases"/>
    <property type="match status" value="1"/>
</dbReference>
<dbReference type="eggNOG" id="KOG1543">
    <property type="taxonomic scope" value="Eukaryota"/>
</dbReference>
<feature type="non-terminal residue" evidence="3">
    <location>
        <position position="220"/>
    </location>
</feature>
<dbReference type="Gramene" id="EFJ27278">
    <property type="protein sequence ID" value="EFJ27278"/>
    <property type="gene ID" value="SELMODRAFT_71198"/>
</dbReference>
<dbReference type="CDD" id="cd02248">
    <property type="entry name" value="Peptidase_C1A"/>
    <property type="match status" value="1"/>
</dbReference>
<protein>
    <recommendedName>
        <fullName evidence="2">Peptidase C1A papain C-terminal domain-containing protein</fullName>
    </recommendedName>
</protein>
<dbReference type="InParanoid" id="D8RKQ1"/>
<dbReference type="GO" id="GO:0004197">
    <property type="term" value="F:cysteine-type endopeptidase activity"/>
    <property type="evidence" value="ECO:0000318"/>
    <property type="project" value="GO_Central"/>
</dbReference>
<dbReference type="PROSITE" id="PS00640">
    <property type="entry name" value="THIOL_PROTEASE_ASN"/>
    <property type="match status" value="1"/>
</dbReference>
<organism evidence="4">
    <name type="scientific">Selaginella moellendorffii</name>
    <name type="common">Spikemoss</name>
    <dbReference type="NCBI Taxonomy" id="88036"/>
    <lineage>
        <taxon>Eukaryota</taxon>
        <taxon>Viridiplantae</taxon>
        <taxon>Streptophyta</taxon>
        <taxon>Embryophyta</taxon>
        <taxon>Tracheophyta</taxon>
        <taxon>Lycopodiopsida</taxon>
        <taxon>Selaginellales</taxon>
        <taxon>Selaginellaceae</taxon>
        <taxon>Selaginella</taxon>
    </lineage>
</organism>
<keyword evidence="4" id="KW-1185">Reference proteome</keyword>
<evidence type="ECO:0000256" key="1">
    <source>
        <dbReference type="ARBA" id="ARBA00008455"/>
    </source>
</evidence>
<dbReference type="Proteomes" id="UP000001514">
    <property type="component" value="Unassembled WGS sequence"/>
</dbReference>
<dbReference type="InterPro" id="IPR000668">
    <property type="entry name" value="Peptidase_C1A_C"/>
</dbReference>
<dbReference type="GO" id="GO:0005615">
    <property type="term" value="C:extracellular space"/>
    <property type="evidence" value="ECO:0000318"/>
    <property type="project" value="GO_Central"/>
</dbReference>
<feature type="non-terminal residue" evidence="3">
    <location>
        <position position="1"/>
    </location>
</feature>
<evidence type="ECO:0000313" key="4">
    <source>
        <dbReference type="Proteomes" id="UP000001514"/>
    </source>
</evidence>
<dbReference type="GO" id="GO:0051603">
    <property type="term" value="P:proteolysis involved in protein catabolic process"/>
    <property type="evidence" value="ECO:0000318"/>
    <property type="project" value="GO_Central"/>
</dbReference>
<evidence type="ECO:0000259" key="2">
    <source>
        <dbReference type="SMART" id="SM00645"/>
    </source>
</evidence>
<dbReference type="KEGG" id="smo:SELMODRAFT_71198"/>
<dbReference type="OMA" id="PRYNENA"/>
<dbReference type="SMART" id="SM00645">
    <property type="entry name" value="Pept_C1"/>
    <property type="match status" value="1"/>
</dbReference>
<name>D8RKQ1_SELML</name>
<dbReference type="PANTHER" id="PTHR12411">
    <property type="entry name" value="CYSTEINE PROTEASE FAMILY C1-RELATED"/>
    <property type="match status" value="1"/>
</dbReference>
<dbReference type="Pfam" id="PF00112">
    <property type="entry name" value="Peptidase_C1"/>
    <property type="match status" value="1"/>
</dbReference>
<dbReference type="InterPro" id="IPR038765">
    <property type="entry name" value="Papain-like_cys_pep_sf"/>
</dbReference>
<dbReference type="EMBL" id="GL377582">
    <property type="protein sequence ID" value="EFJ27278.1"/>
    <property type="molecule type" value="Genomic_DNA"/>
</dbReference>